<dbReference type="Proteomes" id="UP000050863">
    <property type="component" value="Unassembled WGS sequence"/>
</dbReference>
<reference evidence="1 2" key="1">
    <citation type="submission" date="2014-03" db="EMBL/GenBank/DDBJ databases">
        <title>Bradyrhizobium valentinum sp. nov., isolated from effective nodules of Lupinus mariae-josephae, a lupine endemic of basic-lime soils in Eastern Spain.</title>
        <authorList>
            <person name="Duran D."/>
            <person name="Rey L."/>
            <person name="Navarro A."/>
            <person name="Busquets A."/>
            <person name="Imperial J."/>
            <person name="Ruiz-Argueso T."/>
        </authorList>
    </citation>
    <scope>NUCLEOTIDE SEQUENCE [LARGE SCALE GENOMIC DNA]</scope>
    <source>
        <strain evidence="1 2">PAC68</strain>
    </source>
</reference>
<proteinExistence type="predicted"/>
<organism evidence="1 2">
    <name type="scientific">Bradyrhizobium jicamae</name>
    <dbReference type="NCBI Taxonomy" id="280332"/>
    <lineage>
        <taxon>Bacteria</taxon>
        <taxon>Pseudomonadati</taxon>
        <taxon>Pseudomonadota</taxon>
        <taxon>Alphaproteobacteria</taxon>
        <taxon>Hyphomicrobiales</taxon>
        <taxon>Nitrobacteraceae</taxon>
        <taxon>Bradyrhizobium</taxon>
    </lineage>
</organism>
<dbReference type="EMBL" id="LLXZ01000206">
    <property type="protein sequence ID" value="KRQ95513.1"/>
    <property type="molecule type" value="Genomic_DNA"/>
</dbReference>
<evidence type="ECO:0000313" key="2">
    <source>
        <dbReference type="Proteomes" id="UP000050863"/>
    </source>
</evidence>
<name>A0A0R3KIJ0_9BRAD</name>
<protein>
    <submittedName>
        <fullName evidence="1">Uncharacterized protein</fullName>
    </submittedName>
</protein>
<accession>A0A0R3KIJ0</accession>
<evidence type="ECO:0000313" key="1">
    <source>
        <dbReference type="EMBL" id="KRQ95513.1"/>
    </source>
</evidence>
<dbReference type="AlphaFoldDB" id="A0A0R3KIJ0"/>
<gene>
    <name evidence="1" type="ORF">CQ12_38680</name>
</gene>
<sequence>MPVAFMPLAYLRGTTMKKPSKTAAELEASIKVEMEDICDWPTDMAISVQPDGDTWKVAVMQEGSVDDGNRRAREMVEQIAARLRTEYDLK</sequence>
<comment type="caution">
    <text evidence="1">The sequence shown here is derived from an EMBL/GenBank/DDBJ whole genome shotgun (WGS) entry which is preliminary data.</text>
</comment>
<keyword evidence="2" id="KW-1185">Reference proteome</keyword>